<dbReference type="Pfam" id="PF00364">
    <property type="entry name" value="Biotin_lipoyl"/>
    <property type="match status" value="1"/>
</dbReference>
<dbReference type="AlphaFoldDB" id="A0A2I4C4I5"/>
<dbReference type="SUPFAM" id="SSF51230">
    <property type="entry name" value="Single hybrid motif"/>
    <property type="match status" value="1"/>
</dbReference>
<keyword evidence="8" id="KW-0816">Tricarboxylic acid cycle</keyword>
<proteinExistence type="inferred from homology"/>
<feature type="compositionally biased region" description="Low complexity" evidence="19">
    <location>
        <begin position="98"/>
        <end position="116"/>
    </location>
</feature>
<dbReference type="PANTHER" id="PTHR43416:SF5">
    <property type="entry name" value="DIHYDROLIPOYLLYSINE-RESIDUE SUCCINYLTRANSFERASE COMPONENT OF 2-OXOGLUTARATE DEHYDROGENASE COMPLEX, MITOCHONDRIAL"/>
    <property type="match status" value="1"/>
</dbReference>
<dbReference type="CDD" id="cd06849">
    <property type="entry name" value="lipoyl_domain"/>
    <property type="match status" value="1"/>
</dbReference>
<evidence type="ECO:0000256" key="13">
    <source>
        <dbReference type="ARBA" id="ARBA00023242"/>
    </source>
</evidence>
<dbReference type="PROSITE" id="PS00189">
    <property type="entry name" value="LIPOYL"/>
    <property type="match status" value="1"/>
</dbReference>
<keyword evidence="9" id="KW-0808">Transferase</keyword>
<evidence type="ECO:0000256" key="14">
    <source>
        <dbReference type="ARBA" id="ARBA00023315"/>
    </source>
</evidence>
<organism evidence="21 22">
    <name type="scientific">Austrofundulus limnaeus</name>
    <name type="common">Annual killifish</name>
    <dbReference type="NCBI Taxonomy" id="52670"/>
    <lineage>
        <taxon>Eukaryota</taxon>
        <taxon>Metazoa</taxon>
        <taxon>Chordata</taxon>
        <taxon>Craniata</taxon>
        <taxon>Vertebrata</taxon>
        <taxon>Euteleostomi</taxon>
        <taxon>Actinopterygii</taxon>
        <taxon>Neopterygii</taxon>
        <taxon>Teleostei</taxon>
        <taxon>Neoteleostei</taxon>
        <taxon>Acanthomorphata</taxon>
        <taxon>Ovalentaria</taxon>
        <taxon>Atherinomorphae</taxon>
        <taxon>Cyprinodontiformes</taxon>
        <taxon>Rivulidae</taxon>
        <taxon>Austrofundulus</taxon>
    </lineage>
</organism>
<accession>A0A2I4C4I5</accession>
<evidence type="ECO:0000256" key="12">
    <source>
        <dbReference type="ARBA" id="ARBA00023128"/>
    </source>
</evidence>
<dbReference type="InterPro" id="IPR011053">
    <property type="entry name" value="Single_hybrid_motif"/>
</dbReference>
<dbReference type="GO" id="GO:0006099">
    <property type="term" value="P:tricarboxylic acid cycle"/>
    <property type="evidence" value="ECO:0007669"/>
    <property type="project" value="UniProtKB-KW"/>
</dbReference>
<dbReference type="GO" id="GO:0005759">
    <property type="term" value="C:mitochondrial matrix"/>
    <property type="evidence" value="ECO:0007669"/>
    <property type="project" value="UniProtKB-SubCell"/>
</dbReference>
<evidence type="ECO:0000313" key="22">
    <source>
        <dbReference type="RefSeq" id="XP_013874903.1"/>
    </source>
</evidence>
<dbReference type="NCBIfam" id="TIGR01347">
    <property type="entry name" value="sucB"/>
    <property type="match status" value="1"/>
</dbReference>
<keyword evidence="10" id="KW-0450">Lipoyl</keyword>
<evidence type="ECO:0000313" key="21">
    <source>
        <dbReference type="Proteomes" id="UP000192220"/>
    </source>
</evidence>
<dbReference type="GeneID" id="106525276"/>
<feature type="compositionally biased region" description="Pro residues" evidence="19">
    <location>
        <begin position="117"/>
        <end position="131"/>
    </location>
</feature>
<dbReference type="UniPathway" id="UPA00868">
    <property type="reaction ID" value="UER00840"/>
</dbReference>
<keyword evidence="14" id="KW-0012">Acyltransferase</keyword>
<evidence type="ECO:0000256" key="6">
    <source>
        <dbReference type="ARBA" id="ARBA00012945"/>
    </source>
</evidence>
<dbReference type="FunFam" id="2.40.50.100:FF:000033">
    <property type="entry name" value="Dihydrolipoyllysine-residue succinyltransferase component of 2-oxoglutarate dehydrogenase complex, mitochondrial"/>
    <property type="match status" value="1"/>
</dbReference>
<protein>
    <recommendedName>
        <fullName evidence="7">Dihydrolipoyllysine-residue succinyltransferase component of 2-oxoglutarate dehydrogenase complex, mitochondrial</fullName>
        <ecNumber evidence="6">2.3.1.61</ecNumber>
    </recommendedName>
    <alternativeName>
        <fullName evidence="17">2-oxoglutarate dehydrogenase complex component E2</fullName>
    </alternativeName>
    <alternativeName>
        <fullName evidence="15">Dihydrolipoamide succinyltransferase component of 2-oxoglutarate dehydrogenase complex</fullName>
    </alternativeName>
    <alternativeName>
        <fullName evidence="16">E2K</fullName>
    </alternativeName>
</protein>
<evidence type="ECO:0000256" key="4">
    <source>
        <dbReference type="ARBA" id="ARBA00005145"/>
    </source>
</evidence>
<evidence type="ECO:0000256" key="19">
    <source>
        <dbReference type="SAM" id="MobiDB-lite"/>
    </source>
</evidence>
<dbReference type="InterPro" id="IPR050537">
    <property type="entry name" value="2-oxoacid_dehydrogenase"/>
</dbReference>
<dbReference type="OrthoDB" id="5391403at2759"/>
<dbReference type="PANTHER" id="PTHR43416">
    <property type="entry name" value="DIHYDROLIPOYLLYSINE-RESIDUE SUCCINYLTRANSFERASE COMPONENT OF 2-OXOGLUTARATE DEHYDROGENASE COMPLEX, MITOCHONDRIAL-RELATED"/>
    <property type="match status" value="1"/>
</dbReference>
<dbReference type="Gene3D" id="2.40.50.100">
    <property type="match status" value="1"/>
</dbReference>
<gene>
    <name evidence="22" type="primary">LOC106525276</name>
</gene>
<evidence type="ECO:0000256" key="3">
    <source>
        <dbReference type="ARBA" id="ARBA00004305"/>
    </source>
</evidence>
<keyword evidence="21" id="KW-1185">Reference proteome</keyword>
<dbReference type="EC" id="2.3.1.61" evidence="6"/>
<evidence type="ECO:0000256" key="18">
    <source>
        <dbReference type="ARBA" id="ARBA00046046"/>
    </source>
</evidence>
<evidence type="ECO:0000256" key="2">
    <source>
        <dbReference type="ARBA" id="ARBA00004123"/>
    </source>
</evidence>
<feature type="compositionally biased region" description="Low complexity" evidence="19">
    <location>
        <begin position="132"/>
        <end position="146"/>
    </location>
</feature>
<evidence type="ECO:0000256" key="17">
    <source>
        <dbReference type="ARBA" id="ARBA00032406"/>
    </source>
</evidence>
<keyword evidence="12" id="KW-0496">Mitochondrion</keyword>
<dbReference type="Gene3D" id="3.30.559.10">
    <property type="entry name" value="Chloramphenicol acetyltransferase-like domain"/>
    <property type="match status" value="1"/>
</dbReference>
<dbReference type="FunFam" id="3.30.559.10:FF:000006">
    <property type="entry name" value="Dihydrolipoyllysine-residue succinyltransferase component of 2-oxoglutarate dehydrogenase complex, mitochondrial"/>
    <property type="match status" value="1"/>
</dbReference>
<dbReference type="InterPro" id="IPR001078">
    <property type="entry name" value="2-oxoacid_DH_actylTfrase"/>
</dbReference>
<evidence type="ECO:0000256" key="10">
    <source>
        <dbReference type="ARBA" id="ARBA00022823"/>
    </source>
</evidence>
<dbReference type="PROSITE" id="PS50968">
    <property type="entry name" value="BIOTINYL_LIPOYL"/>
    <property type="match status" value="1"/>
</dbReference>
<evidence type="ECO:0000256" key="11">
    <source>
        <dbReference type="ARBA" id="ARBA00022946"/>
    </source>
</evidence>
<evidence type="ECO:0000256" key="5">
    <source>
        <dbReference type="ARBA" id="ARBA00007317"/>
    </source>
</evidence>
<evidence type="ECO:0000256" key="15">
    <source>
        <dbReference type="ARBA" id="ARBA00030325"/>
    </source>
</evidence>
<dbReference type="GO" id="GO:0033512">
    <property type="term" value="P:L-lysine catabolic process to acetyl-CoA via saccharopine"/>
    <property type="evidence" value="ECO:0007669"/>
    <property type="project" value="UniProtKB-UniPathway"/>
</dbReference>
<comment type="subcellular location">
    <subcellularLocation>
        <location evidence="3">Mitochondrion matrix</location>
    </subcellularLocation>
    <subcellularLocation>
        <location evidence="2">Nucleus</location>
    </subcellularLocation>
</comment>
<comment type="function">
    <text evidence="18">Dihydrolipoamide succinyltransferase (E2) component of the 2-oxoglutarate dehydrogenase complex. The 2-oxoglutarate dehydrogenase complex catalyzes the overall conversion of 2-oxoglutarate to succinyl-CoA and CO(2). The 2-oxoglutarate dehydrogenase complex is mainly active in the mitochondrion. A fraction of the 2-oxoglutarate dehydrogenase complex also localizes in the nucleus and is required for lysine succinylation of histones: associates with KAT2A on chromatin and provides succinyl-CoA to histone succinyltransferase KAT2A.</text>
</comment>
<dbReference type="Proteomes" id="UP000192220">
    <property type="component" value="Unplaced"/>
</dbReference>
<dbReference type="Pfam" id="PF00198">
    <property type="entry name" value="2-oxoacid_dh"/>
    <property type="match status" value="1"/>
</dbReference>
<dbReference type="GO" id="GO:0045252">
    <property type="term" value="C:oxoglutarate dehydrogenase complex"/>
    <property type="evidence" value="ECO:0007669"/>
    <property type="project" value="InterPro"/>
</dbReference>
<dbReference type="InterPro" id="IPR000089">
    <property type="entry name" value="Biotin_lipoyl"/>
</dbReference>
<keyword evidence="11" id="KW-0809">Transit peptide</keyword>
<dbReference type="GO" id="GO:0005634">
    <property type="term" value="C:nucleus"/>
    <property type="evidence" value="ECO:0007669"/>
    <property type="project" value="UniProtKB-SubCell"/>
</dbReference>
<dbReference type="InterPro" id="IPR006255">
    <property type="entry name" value="SucB"/>
</dbReference>
<evidence type="ECO:0000256" key="16">
    <source>
        <dbReference type="ARBA" id="ARBA00031331"/>
    </source>
</evidence>
<evidence type="ECO:0000256" key="7">
    <source>
        <dbReference type="ARBA" id="ARBA00020294"/>
    </source>
</evidence>
<comment type="similarity">
    <text evidence="5">Belongs to the 2-oxoacid dehydrogenase family.</text>
</comment>
<feature type="region of interest" description="Disordered" evidence="19">
    <location>
        <begin position="98"/>
        <end position="160"/>
    </location>
</feature>
<dbReference type="InterPro" id="IPR003016">
    <property type="entry name" value="2-oxoA_DH_lipoyl-BS"/>
</dbReference>
<keyword evidence="13" id="KW-0539">Nucleus</keyword>
<dbReference type="SUPFAM" id="SSF52777">
    <property type="entry name" value="CoA-dependent acyltransferases"/>
    <property type="match status" value="1"/>
</dbReference>
<evidence type="ECO:0000259" key="20">
    <source>
        <dbReference type="PROSITE" id="PS50968"/>
    </source>
</evidence>
<name>A0A2I4C4I5_AUSLI</name>
<dbReference type="GO" id="GO:0004149">
    <property type="term" value="F:dihydrolipoyllysine-residue succinyltransferase activity"/>
    <property type="evidence" value="ECO:0007669"/>
    <property type="project" value="UniProtKB-EC"/>
</dbReference>
<reference evidence="22" key="1">
    <citation type="submission" date="2025-08" db="UniProtKB">
        <authorList>
            <consortium name="RefSeq"/>
        </authorList>
    </citation>
    <scope>IDENTIFICATION</scope>
    <source>
        <strain evidence="22">Quisiro</strain>
        <tissue evidence="22">Liver</tissue>
    </source>
</reference>
<evidence type="ECO:0000256" key="9">
    <source>
        <dbReference type="ARBA" id="ARBA00022679"/>
    </source>
</evidence>
<dbReference type="InterPro" id="IPR023213">
    <property type="entry name" value="CAT-like_dom_sf"/>
</dbReference>
<evidence type="ECO:0000256" key="8">
    <source>
        <dbReference type="ARBA" id="ARBA00022532"/>
    </source>
</evidence>
<sequence>MRVPHAWPFSVSGEPGDEVVTVNTPAFAESVTEGDVRWEKAVGDSVTEDEVVCEIETDKTSVQVPAPAAGVLEELLVPDGGKVEGGTPLFKLRKGAAAAKPAPSPSPAVEAAAPEAVTPPPPPQPSTPPTAAPAVSAVKSSSAAAAPPAPSTAGVRGENRVKMNRMRLRIAQRLKEAQNTCAMLTTFNEVDMSNIQEMRKLYKDAFLEKHNIKLGFMSAFIKAAAHALTDQPAVNAVIDDTTKEIIYRGYIDISVAVSTPKGLVVPVIRNVETMNFADIEKAINALGEKARKNELAVEDMDGGTFTISNGGVFGSLFGTPIINPPQSAILGMHGIFDRPVAVSGKVEVRPMMFMALTYDHRLVDGREAVAFLRKIKAVVEDPRMLLLDM</sequence>
<evidence type="ECO:0000256" key="1">
    <source>
        <dbReference type="ARBA" id="ARBA00001938"/>
    </source>
</evidence>
<comment type="cofactor">
    <cofactor evidence="1">
        <name>(R)-lipoate</name>
        <dbReference type="ChEBI" id="CHEBI:83088"/>
    </cofactor>
</comment>
<comment type="pathway">
    <text evidence="4">Amino-acid degradation; L-lysine degradation via saccharopine pathway; glutaryl-CoA from L-lysine: step 6/6.</text>
</comment>
<dbReference type="RefSeq" id="XP_013874903.1">
    <property type="nucleotide sequence ID" value="XM_014019449.1"/>
</dbReference>
<feature type="domain" description="Lipoyl-binding" evidence="20">
    <location>
        <begin position="19"/>
        <end position="93"/>
    </location>
</feature>